<reference evidence="1" key="1">
    <citation type="submission" date="2020-10" db="EMBL/GenBank/DDBJ databases">
        <authorList>
            <person name="Hahn C.J."/>
            <person name="Laso-Perez R."/>
            <person name="Vulcano F."/>
            <person name="Vaziourakis K.-M."/>
            <person name="Stokke R."/>
            <person name="Steen I.H."/>
            <person name="Teske A."/>
            <person name="Boetius A."/>
            <person name="Liebeke M."/>
            <person name="Amann R."/>
            <person name="Knittel K."/>
        </authorList>
    </citation>
    <scope>NUCLEOTIDE SEQUENCE</scope>
    <source>
        <strain evidence="1">Gfbio:e3339647-f889-4370-9287-4fb5cb688e4c:AG392O15_GoMArc1</strain>
    </source>
</reference>
<evidence type="ECO:0008006" key="3">
    <source>
        <dbReference type="Google" id="ProtNLM"/>
    </source>
</evidence>
<proteinExistence type="predicted"/>
<evidence type="ECO:0000313" key="2">
    <source>
        <dbReference type="Proteomes" id="UP000610373"/>
    </source>
</evidence>
<dbReference type="Proteomes" id="UP000610373">
    <property type="component" value="Unassembled WGS sequence"/>
</dbReference>
<sequence>MSSGIYSPSDLELIFEGKTFDSVFGILRRIWDPENKSISKYYRNGEIDTNRLEETLLELYPALYDELLERCMAENVAEITRKKKRYCLVIMDSLSLREAMLLENDLKDKYSVNLSYSFSSLPSETESFKQKVFGRTNISQWDNPDFKYLHDLDGISVLPESDTLTIWTQAPDDKLHHTRSGHSEPWSMDDVYADTQQLVHEILRTCRHDDVIITSDHGYVDLTAGCTFQISKEWKGVLGNQFKNRWRAKENNWELEQLYEKGFIRYAGEYYVVAGRYSWTSGRGSVNARKHGGLSIMECMTPVLNVKVN</sequence>
<dbReference type="EMBL" id="CAJHIO010000017">
    <property type="protein sequence ID" value="CAD6492703.1"/>
    <property type="molecule type" value="Genomic_DNA"/>
</dbReference>
<organism evidence="1 2">
    <name type="scientific">Candidatus Argoarchaeum ethanivorans</name>
    <dbReference type="NCBI Taxonomy" id="2608793"/>
    <lineage>
        <taxon>Archaea</taxon>
        <taxon>Methanobacteriati</taxon>
        <taxon>Methanobacteriota</taxon>
        <taxon>Stenosarchaea group</taxon>
        <taxon>Methanomicrobia</taxon>
        <taxon>Methanosarcinales</taxon>
        <taxon>Methanosarcinales incertae sedis</taxon>
        <taxon>GOM Arc I cluster</taxon>
        <taxon>Candidatus Argoarchaeum</taxon>
    </lineage>
</organism>
<dbReference type="AlphaFoldDB" id="A0A811TAQ0"/>
<dbReference type="SUPFAM" id="SSF53649">
    <property type="entry name" value="Alkaline phosphatase-like"/>
    <property type="match status" value="1"/>
</dbReference>
<accession>A0A811TAQ0</accession>
<gene>
    <name evidence="1" type="ORF">CHKLHMKO_00331</name>
</gene>
<dbReference type="InterPro" id="IPR017850">
    <property type="entry name" value="Alkaline_phosphatase_core_sf"/>
</dbReference>
<evidence type="ECO:0000313" key="1">
    <source>
        <dbReference type="EMBL" id="CAD6492703.1"/>
    </source>
</evidence>
<name>A0A811TAQ0_9EURY</name>
<comment type="caution">
    <text evidence="1">The sequence shown here is derived from an EMBL/GenBank/DDBJ whole genome shotgun (WGS) entry which is preliminary data.</text>
</comment>
<protein>
    <recommendedName>
        <fullName evidence="3">PglZ domain-containing protein</fullName>
    </recommendedName>
</protein>